<keyword evidence="4" id="KW-1185">Reference proteome</keyword>
<feature type="domain" description="Type IX secretion system protein PorV" evidence="2">
    <location>
        <begin position="45"/>
        <end position="284"/>
    </location>
</feature>
<accession>A0A4R1KUX3</accession>
<feature type="signal peptide" evidence="1">
    <location>
        <begin position="1"/>
        <end position="35"/>
    </location>
</feature>
<evidence type="ECO:0000313" key="3">
    <source>
        <dbReference type="EMBL" id="TCK68507.1"/>
    </source>
</evidence>
<dbReference type="EMBL" id="SMGI01000001">
    <property type="protein sequence ID" value="TCK68507.1"/>
    <property type="molecule type" value="Genomic_DNA"/>
</dbReference>
<gene>
    <name evidence="3" type="ORF">DFQ05_0015</name>
</gene>
<comment type="caution">
    <text evidence="3">The sequence shown here is derived from an EMBL/GenBank/DDBJ whole genome shotgun (WGS) entry which is preliminary data.</text>
</comment>
<evidence type="ECO:0000256" key="1">
    <source>
        <dbReference type="SAM" id="SignalP"/>
    </source>
</evidence>
<dbReference type="AlphaFoldDB" id="A0A4R1KUX3"/>
<dbReference type="NCBIfam" id="NF033709">
    <property type="entry name" value="PorV_fam"/>
    <property type="match status" value="1"/>
</dbReference>
<dbReference type="Gene3D" id="2.40.160.60">
    <property type="entry name" value="Outer membrane protein transport protein (OMPP1/FadL/TodX)"/>
    <property type="match status" value="1"/>
</dbReference>
<protein>
    <recommendedName>
        <fullName evidence="2">Type IX secretion system protein PorV domain-containing protein</fullName>
    </recommendedName>
</protein>
<feature type="chain" id="PRO_5020519028" description="Type IX secretion system protein PorV domain-containing protein" evidence="1">
    <location>
        <begin position="36"/>
        <end position="429"/>
    </location>
</feature>
<organism evidence="3 4">
    <name type="scientific">Winogradskyella wandonensis</name>
    <dbReference type="NCBI Taxonomy" id="1442586"/>
    <lineage>
        <taxon>Bacteria</taxon>
        <taxon>Pseudomonadati</taxon>
        <taxon>Bacteroidota</taxon>
        <taxon>Flavobacteriia</taxon>
        <taxon>Flavobacteriales</taxon>
        <taxon>Flavobacteriaceae</taxon>
        <taxon>Winogradskyella</taxon>
    </lineage>
</organism>
<proteinExistence type="predicted"/>
<name>A0A4R1KUX3_9FLAO</name>
<sequence>MLTLFNHHIRSIHTLRMKNISIFILALLVSSASFTQTTTQIIPNTNDSRVITTGVPFMLVSPDARSAAMGDMGVATSVDGFSQQYNPAKYAFSETKSGVGVSFTPYLTRLVNDISISYLTYFNRLNDFSAVSASVKYFSLGEIVLTQDANDPGVAVKPNEYAVDVAYALKLHDQFSMAVGLRYFRSALRIGQVDPNANPGSSFGADITGYYQSEENAYNDFNGRWRAGFALQNLGPKFSYDDGGQDVFQPTNLRLGGGFDFIFDQNSKLALTAEVTKYLVPTPPERGTVIEFEDNNGNGVYDEDDDTLISEEENVIIAGQDNDVSFLSGMFQSFGDAPGGFSEELQEFTWALGAEYTYNNSFALRAGYFNESQDKGARQFFALGAGFKYTTIQLDLSYLFSASRVQSPLENTLRFSLTFNFGDGSYTEY</sequence>
<reference evidence="3 4" key="1">
    <citation type="journal article" date="2015" name="Stand. Genomic Sci.">
        <title>Genomic Encyclopedia of Bacterial and Archaeal Type Strains, Phase III: the genomes of soil and plant-associated and newly described type strains.</title>
        <authorList>
            <person name="Whitman W.B."/>
            <person name="Woyke T."/>
            <person name="Klenk H.P."/>
            <person name="Zhou Y."/>
            <person name="Lilburn T.G."/>
            <person name="Beck B.J."/>
            <person name="De Vos P."/>
            <person name="Vandamme P."/>
            <person name="Eisen J.A."/>
            <person name="Garrity G."/>
            <person name="Hugenholtz P."/>
            <person name="Kyrpides N.C."/>
        </authorList>
    </citation>
    <scope>NUCLEOTIDE SEQUENCE [LARGE SCALE GENOMIC DNA]</scope>
    <source>
        <strain evidence="3 4">CECT 8445</strain>
    </source>
</reference>
<dbReference type="InterPro" id="IPR045741">
    <property type="entry name" value="PorV"/>
</dbReference>
<dbReference type="NCBIfam" id="NF033710">
    <property type="entry name" value="T9SS_OM_PorV"/>
    <property type="match status" value="1"/>
</dbReference>
<dbReference type="Proteomes" id="UP000295714">
    <property type="component" value="Unassembled WGS sequence"/>
</dbReference>
<keyword evidence="1" id="KW-0732">Signal</keyword>
<evidence type="ECO:0000259" key="2">
    <source>
        <dbReference type="Pfam" id="PF19572"/>
    </source>
</evidence>
<evidence type="ECO:0000313" key="4">
    <source>
        <dbReference type="Proteomes" id="UP000295714"/>
    </source>
</evidence>
<dbReference type="Pfam" id="PF19572">
    <property type="entry name" value="PorV"/>
    <property type="match status" value="1"/>
</dbReference>
<dbReference type="InterPro" id="IPR047799">
    <property type="entry name" value="T9SS_OM_PorV"/>
</dbReference>